<keyword evidence="1" id="KW-0472">Membrane</keyword>
<feature type="transmembrane region" description="Helical" evidence="1">
    <location>
        <begin position="303"/>
        <end position="323"/>
    </location>
</feature>
<proteinExistence type="predicted"/>
<comment type="caution">
    <text evidence="2">The sequence shown here is derived from an EMBL/GenBank/DDBJ whole genome shotgun (WGS) entry which is preliminary data.</text>
</comment>
<feature type="transmembrane region" description="Helical" evidence="1">
    <location>
        <begin position="238"/>
        <end position="260"/>
    </location>
</feature>
<dbReference type="Proteomes" id="UP000022645">
    <property type="component" value="Unassembled WGS sequence"/>
</dbReference>
<feature type="transmembrane region" description="Helical" evidence="1">
    <location>
        <begin position="378"/>
        <end position="398"/>
    </location>
</feature>
<evidence type="ECO:0000313" key="3">
    <source>
        <dbReference type="Proteomes" id="UP000022645"/>
    </source>
</evidence>
<feature type="transmembrane region" description="Helical" evidence="1">
    <location>
        <begin position="272"/>
        <end position="291"/>
    </location>
</feature>
<dbReference type="InterPro" id="IPR039672">
    <property type="entry name" value="MFS_2"/>
</dbReference>
<dbReference type="EMBL" id="JALU01000003">
    <property type="protein sequence ID" value="EUC58097.1"/>
    <property type="molecule type" value="Genomic_DNA"/>
</dbReference>
<dbReference type="AlphaFoldDB" id="X8J866"/>
<dbReference type="RefSeq" id="WP_036379434.1">
    <property type="nucleotide sequence ID" value="NZ_JALU01000003.1"/>
</dbReference>
<name>X8J866_9FIRM</name>
<evidence type="ECO:0000313" key="2">
    <source>
        <dbReference type="EMBL" id="EUC58097.1"/>
    </source>
</evidence>
<feature type="transmembrane region" description="Helical" evidence="1">
    <location>
        <begin position="87"/>
        <end position="104"/>
    </location>
</feature>
<organism evidence="2 3">
    <name type="scientific">Mogibacterium timidum ATCC 33093</name>
    <dbReference type="NCBI Taxonomy" id="1401079"/>
    <lineage>
        <taxon>Bacteria</taxon>
        <taxon>Bacillati</taxon>
        <taxon>Bacillota</taxon>
        <taxon>Clostridia</taxon>
        <taxon>Peptostreptococcales</taxon>
        <taxon>Anaerovoracaceae</taxon>
        <taxon>Mogibacterium</taxon>
    </lineage>
</organism>
<keyword evidence="1" id="KW-0812">Transmembrane</keyword>
<dbReference type="Gene3D" id="1.20.1250.20">
    <property type="entry name" value="MFS general substrate transporter like domains"/>
    <property type="match status" value="2"/>
</dbReference>
<evidence type="ECO:0000256" key="1">
    <source>
        <dbReference type="SAM" id="Phobius"/>
    </source>
</evidence>
<feature type="transmembrane region" description="Helical" evidence="1">
    <location>
        <begin position="21"/>
        <end position="42"/>
    </location>
</feature>
<dbReference type="GO" id="GO:0008643">
    <property type="term" value="P:carbohydrate transport"/>
    <property type="evidence" value="ECO:0007669"/>
    <property type="project" value="InterPro"/>
</dbReference>
<accession>X8J866</accession>
<reference evidence="2 3" key="1">
    <citation type="submission" date="2014-01" db="EMBL/GenBank/DDBJ databases">
        <authorList>
            <person name="Durkin A.S."/>
            <person name="McCorrison J."/>
            <person name="Torralba M."/>
            <person name="Gillis M."/>
            <person name="Haft D.H."/>
            <person name="Methe B."/>
            <person name="Sutton G."/>
            <person name="Nelson K.E."/>
        </authorList>
    </citation>
    <scope>NUCLEOTIDE SEQUENCE [LARGE SCALE GENOMIC DNA]</scope>
    <source>
        <strain evidence="2 3">ATCC 33093</strain>
    </source>
</reference>
<dbReference type="GO" id="GO:0015293">
    <property type="term" value="F:symporter activity"/>
    <property type="evidence" value="ECO:0007669"/>
    <property type="project" value="InterPro"/>
</dbReference>
<dbReference type="InterPro" id="IPR036259">
    <property type="entry name" value="MFS_trans_sf"/>
</dbReference>
<feature type="transmembrane region" description="Helical" evidence="1">
    <location>
        <begin position="159"/>
        <end position="177"/>
    </location>
</feature>
<feature type="transmembrane region" description="Helical" evidence="1">
    <location>
        <begin position="189"/>
        <end position="209"/>
    </location>
</feature>
<keyword evidence="1" id="KW-1133">Transmembrane helix</keyword>
<dbReference type="SUPFAM" id="SSF103473">
    <property type="entry name" value="MFS general substrate transporter"/>
    <property type="match status" value="1"/>
</dbReference>
<dbReference type="GO" id="GO:0005886">
    <property type="term" value="C:plasma membrane"/>
    <property type="evidence" value="ECO:0007669"/>
    <property type="project" value="TreeGrafter"/>
</dbReference>
<feature type="transmembrane region" description="Helical" evidence="1">
    <location>
        <begin position="329"/>
        <end position="357"/>
    </location>
</feature>
<dbReference type="PANTHER" id="PTHR11328">
    <property type="entry name" value="MAJOR FACILITATOR SUPERFAMILY DOMAIN-CONTAINING PROTEIN"/>
    <property type="match status" value="1"/>
</dbReference>
<dbReference type="PATRIC" id="fig|1401079.3.peg.157"/>
<feature type="transmembrane region" description="Helical" evidence="1">
    <location>
        <begin position="418"/>
        <end position="441"/>
    </location>
</feature>
<feature type="transmembrane region" description="Helical" evidence="1">
    <location>
        <begin position="116"/>
        <end position="138"/>
    </location>
</feature>
<gene>
    <name evidence="2" type="ORF">HMPREF0581_0190</name>
</gene>
<dbReference type="PANTHER" id="PTHR11328:SF24">
    <property type="entry name" value="MAJOR FACILITATOR SUPERFAMILY (MFS) PROFILE DOMAIN-CONTAINING PROTEIN"/>
    <property type="match status" value="1"/>
</dbReference>
<dbReference type="Pfam" id="PF13347">
    <property type="entry name" value="MFS_2"/>
    <property type="match status" value="1"/>
</dbReference>
<sequence>MNDKIAGKFRGTGIKAGLMYGMAEFYGGGAFVIINTFFLVFLTKALGIPAALAGAIPMVGKVWDAVTDPMMGNITDRTVSRFGAKRLYILVGGVVSAISFVMLWTTIPSGNTTMLFIYYIVMYCLFSTGFTIIMVPYNGLLPDMIDSYTVRAKFSSIRMIWSTIGAIAAGMIPTLLIKDTLNTGMYLKVAILFGFMFGFSAIVTFAGTWEKLKNPVRTRLADSFSEAASVFKSRSFRIFIGIYLSGQCAMDFVSGMAIYYVDEVLNGYGSGYLIMLMGVLMVSQLLGMLVFTPIMTRTSKRTTILIGAPIRIVSTLGLLAFSYEGAPIIPILALAAGIGIGNAATLTSIFAILADMADVDELITSTSRPGIVSGMATFARKISAGLSVWIIGILLSLVGYDAKLAQSGIRQALFTQRGIAMIFIIIPVVLVAFLLLFGYIFPITNKEFTVVKQDIARRRGEDDSVATDEEKRILERATGFAYEDLWKKSNEHRIHNHK</sequence>
<protein>
    <submittedName>
        <fullName evidence="2">Transporter, major facilitator family protein</fullName>
    </submittedName>
</protein>